<accession>A0A7S4AXA5</accession>
<evidence type="ECO:0000256" key="2">
    <source>
        <dbReference type="ARBA" id="ARBA00023157"/>
    </source>
</evidence>
<evidence type="ECO:0000256" key="3">
    <source>
        <dbReference type="SAM" id="MobiDB-lite"/>
    </source>
</evidence>
<dbReference type="InterPro" id="IPR000742">
    <property type="entry name" value="EGF"/>
</dbReference>
<evidence type="ECO:0000259" key="5">
    <source>
        <dbReference type="PROSITE" id="PS00022"/>
    </source>
</evidence>
<evidence type="ECO:0000256" key="1">
    <source>
        <dbReference type="ARBA" id="ARBA00022729"/>
    </source>
</evidence>
<dbReference type="GO" id="GO:0070697">
    <property type="term" value="F:activin receptor binding"/>
    <property type="evidence" value="ECO:0007669"/>
    <property type="project" value="TreeGrafter"/>
</dbReference>
<dbReference type="GO" id="GO:0009952">
    <property type="term" value="P:anterior/posterior pattern specification"/>
    <property type="evidence" value="ECO:0007669"/>
    <property type="project" value="TreeGrafter"/>
</dbReference>
<dbReference type="GO" id="GO:0038100">
    <property type="term" value="F:nodal binding"/>
    <property type="evidence" value="ECO:0007669"/>
    <property type="project" value="TreeGrafter"/>
</dbReference>
<dbReference type="GO" id="GO:0007368">
    <property type="term" value="P:determination of left/right symmetry"/>
    <property type="evidence" value="ECO:0007669"/>
    <property type="project" value="TreeGrafter"/>
</dbReference>
<feature type="compositionally biased region" description="Polar residues" evidence="3">
    <location>
        <begin position="425"/>
        <end position="434"/>
    </location>
</feature>
<evidence type="ECO:0000313" key="6">
    <source>
        <dbReference type="EMBL" id="CAE0730050.1"/>
    </source>
</evidence>
<keyword evidence="1 4" id="KW-0732">Signal</keyword>
<protein>
    <recommendedName>
        <fullName evidence="5">EGF-like domain-containing protein</fullName>
    </recommendedName>
</protein>
<reference evidence="6" key="1">
    <citation type="submission" date="2021-01" db="EMBL/GenBank/DDBJ databases">
        <authorList>
            <person name="Corre E."/>
            <person name="Pelletier E."/>
            <person name="Niang G."/>
            <person name="Scheremetjew M."/>
            <person name="Finn R."/>
            <person name="Kale V."/>
            <person name="Holt S."/>
            <person name="Cochrane G."/>
            <person name="Meng A."/>
            <person name="Brown T."/>
            <person name="Cohen L."/>
        </authorList>
    </citation>
    <scope>NUCLEOTIDE SEQUENCE</scope>
    <source>
        <strain evidence="6">10249 10 AB</strain>
    </source>
</reference>
<dbReference type="PANTHER" id="PTHR14949">
    <property type="entry name" value="EGF-LIKE-DOMAIN, MULTIPLE 7, 8"/>
    <property type="match status" value="1"/>
</dbReference>
<dbReference type="AlphaFoldDB" id="A0A7S4AXA5"/>
<keyword evidence="2" id="KW-1015">Disulfide bond</keyword>
<dbReference type="InterPro" id="IPR050969">
    <property type="entry name" value="Dev_Signal_Modulators"/>
</dbReference>
<dbReference type="PROSITE" id="PS00022">
    <property type="entry name" value="EGF_1"/>
    <property type="match status" value="1"/>
</dbReference>
<name>A0A7S4AXA5_9STRA</name>
<evidence type="ECO:0000256" key="4">
    <source>
        <dbReference type="SAM" id="SignalP"/>
    </source>
</evidence>
<dbReference type="GO" id="GO:0005576">
    <property type="term" value="C:extracellular region"/>
    <property type="evidence" value="ECO:0007669"/>
    <property type="project" value="TreeGrafter"/>
</dbReference>
<gene>
    <name evidence="6" type="ORF">PAUS00366_LOCUS22835</name>
</gene>
<feature type="region of interest" description="Disordered" evidence="3">
    <location>
        <begin position="277"/>
        <end position="312"/>
    </location>
</feature>
<feature type="region of interest" description="Disordered" evidence="3">
    <location>
        <begin position="418"/>
        <end position="439"/>
    </location>
</feature>
<feature type="domain" description="EGF-like" evidence="5">
    <location>
        <begin position="79"/>
        <end position="90"/>
    </location>
</feature>
<dbReference type="PANTHER" id="PTHR14949:SF25">
    <property type="entry name" value="CRYPTIC FAMILY PROTEIN 1B-RELATED"/>
    <property type="match status" value="1"/>
</dbReference>
<organism evidence="6">
    <name type="scientific">Pseudo-nitzschia australis</name>
    <dbReference type="NCBI Taxonomy" id="44445"/>
    <lineage>
        <taxon>Eukaryota</taxon>
        <taxon>Sar</taxon>
        <taxon>Stramenopiles</taxon>
        <taxon>Ochrophyta</taxon>
        <taxon>Bacillariophyta</taxon>
        <taxon>Bacillariophyceae</taxon>
        <taxon>Bacillariophycidae</taxon>
        <taxon>Bacillariales</taxon>
        <taxon>Bacillariaceae</taxon>
        <taxon>Pseudo-nitzschia</taxon>
    </lineage>
</organism>
<dbReference type="Gene3D" id="2.10.25.10">
    <property type="entry name" value="Laminin"/>
    <property type="match status" value="2"/>
</dbReference>
<feature type="signal peptide" evidence="4">
    <location>
        <begin position="1"/>
        <end position="23"/>
    </location>
</feature>
<dbReference type="GO" id="GO:0009986">
    <property type="term" value="C:cell surface"/>
    <property type="evidence" value="ECO:0007669"/>
    <property type="project" value="TreeGrafter"/>
</dbReference>
<sequence length="486" mass="53658">MEKIMSFCRWQLFPILFVTVAAAATRAAATSTEEVPAAAFWVFTDCELECANGGYCRFLRGTADDLSRLAQAGILVETCRCPPRFTGTTCQYTVYGAGVVTSSAKDKVDAAVEVPPERRCHSGIHHETKTRTKRNTTTTTIATTGTKFPGCDCALADSVSEFAGRMCRKPVTEYCAGKFDIHDQSDRSFCTNGGRCRGDVLGATFLLEDLESNNNDNDNSSSNAINGSAAMINNDSDNSNSGCLCPSDFYGPHCEFLRTRAGDENMIVNVVHDDEKGRLGKKDAASPSSLRPQVDYETNEKKSSSGSDSSRTHTDSAFLLILIGSILVGSVALSVYVNRVVHAEHSTGYNNRTRSRRRFGRTKTKTLMREWNQETKTRNSKNSSSSTNNFADGIAVRYLAWGGRKSTAKDNDTVLSRTWDDRSETSSNDSSTNKAYHDRYSYRDDESEIFEQVNFNEGDIDEGIIKPIKEIELETIHEETENTSTY</sequence>
<feature type="chain" id="PRO_5030839753" description="EGF-like domain-containing protein" evidence="4">
    <location>
        <begin position="24"/>
        <end position="486"/>
    </location>
</feature>
<dbReference type="SMART" id="SM00181">
    <property type="entry name" value="EGF"/>
    <property type="match status" value="2"/>
</dbReference>
<dbReference type="EMBL" id="HBIX01034915">
    <property type="protein sequence ID" value="CAE0730050.1"/>
    <property type="molecule type" value="Transcribed_RNA"/>
</dbReference>
<proteinExistence type="predicted"/>